<gene>
    <name evidence="1" type="ORF">V6N11_051382</name>
</gene>
<reference evidence="1 2" key="1">
    <citation type="journal article" date="2024" name="G3 (Bethesda)">
        <title>Genome assembly of Hibiscus sabdariffa L. provides insights into metabolisms of medicinal natural products.</title>
        <authorList>
            <person name="Kim T."/>
        </authorList>
    </citation>
    <scope>NUCLEOTIDE SEQUENCE [LARGE SCALE GENOMIC DNA]</scope>
    <source>
        <strain evidence="1">TK-2024</strain>
        <tissue evidence="1">Old leaves</tissue>
    </source>
</reference>
<evidence type="ECO:0000313" key="1">
    <source>
        <dbReference type="EMBL" id="KAK8474140.1"/>
    </source>
</evidence>
<evidence type="ECO:0000313" key="2">
    <source>
        <dbReference type="Proteomes" id="UP001396334"/>
    </source>
</evidence>
<feature type="non-terminal residue" evidence="1">
    <location>
        <position position="54"/>
    </location>
</feature>
<organism evidence="1 2">
    <name type="scientific">Hibiscus sabdariffa</name>
    <name type="common">roselle</name>
    <dbReference type="NCBI Taxonomy" id="183260"/>
    <lineage>
        <taxon>Eukaryota</taxon>
        <taxon>Viridiplantae</taxon>
        <taxon>Streptophyta</taxon>
        <taxon>Embryophyta</taxon>
        <taxon>Tracheophyta</taxon>
        <taxon>Spermatophyta</taxon>
        <taxon>Magnoliopsida</taxon>
        <taxon>eudicotyledons</taxon>
        <taxon>Gunneridae</taxon>
        <taxon>Pentapetalae</taxon>
        <taxon>rosids</taxon>
        <taxon>malvids</taxon>
        <taxon>Malvales</taxon>
        <taxon>Malvaceae</taxon>
        <taxon>Malvoideae</taxon>
        <taxon>Hibiscus</taxon>
    </lineage>
</organism>
<comment type="caution">
    <text evidence="1">The sequence shown here is derived from an EMBL/GenBank/DDBJ whole genome shotgun (WGS) entry which is preliminary data.</text>
</comment>
<keyword evidence="2" id="KW-1185">Reference proteome</keyword>
<dbReference type="EMBL" id="JBBPBN010002682">
    <property type="protein sequence ID" value="KAK8474140.1"/>
    <property type="molecule type" value="Genomic_DNA"/>
</dbReference>
<accession>A0ABR1Z5X1</accession>
<protein>
    <submittedName>
        <fullName evidence="1">Uncharacterized protein</fullName>
    </submittedName>
</protein>
<name>A0ABR1Z5X1_9ROSI</name>
<dbReference type="Proteomes" id="UP001396334">
    <property type="component" value="Unassembled WGS sequence"/>
</dbReference>
<sequence>MAIGGLVSNRSFGSFIGSGKVCRGEQAVLRGDRSGIAFVHGNMFYGKLWIQKAN</sequence>
<proteinExistence type="predicted"/>